<name>A0A3P9BNR3_9CICH</name>
<dbReference type="Proteomes" id="UP000265160">
    <property type="component" value="LG6"/>
</dbReference>
<dbReference type="Ensembl" id="ENSMZET00005011663.1">
    <property type="protein sequence ID" value="ENSMZEP00005011271.1"/>
    <property type="gene ID" value="ENSMZEG00005008464.1"/>
</dbReference>
<reference evidence="1" key="2">
    <citation type="submission" date="2025-08" db="UniProtKB">
        <authorList>
            <consortium name="Ensembl"/>
        </authorList>
    </citation>
    <scope>IDENTIFICATION</scope>
</reference>
<keyword evidence="2" id="KW-1185">Reference proteome</keyword>
<evidence type="ECO:0000313" key="1">
    <source>
        <dbReference type="Ensembl" id="ENSMZEP00005011271.1"/>
    </source>
</evidence>
<accession>A0A3P9BNR3</accession>
<reference evidence="1" key="3">
    <citation type="submission" date="2025-09" db="UniProtKB">
        <authorList>
            <consortium name="Ensembl"/>
        </authorList>
    </citation>
    <scope>IDENTIFICATION</scope>
</reference>
<sequence>MSVKIFTLSFSAQVQCHSSLNQMSINQKDSHLLFCSTNNQIQIHIYLHKSNELDHLLGELTSLGSREMNASSFSGPVQLQSVHSPTYFYSRPESPAVSGCGRQHRTSKCTHVAL</sequence>
<proteinExistence type="predicted"/>
<organism evidence="1 2">
    <name type="scientific">Maylandia zebra</name>
    <name type="common">zebra mbuna</name>
    <dbReference type="NCBI Taxonomy" id="106582"/>
    <lineage>
        <taxon>Eukaryota</taxon>
        <taxon>Metazoa</taxon>
        <taxon>Chordata</taxon>
        <taxon>Craniata</taxon>
        <taxon>Vertebrata</taxon>
        <taxon>Euteleostomi</taxon>
        <taxon>Actinopterygii</taxon>
        <taxon>Neopterygii</taxon>
        <taxon>Teleostei</taxon>
        <taxon>Neoteleostei</taxon>
        <taxon>Acanthomorphata</taxon>
        <taxon>Ovalentaria</taxon>
        <taxon>Cichlomorphae</taxon>
        <taxon>Cichliformes</taxon>
        <taxon>Cichlidae</taxon>
        <taxon>African cichlids</taxon>
        <taxon>Pseudocrenilabrinae</taxon>
        <taxon>Haplochromini</taxon>
        <taxon>Maylandia</taxon>
        <taxon>Maylandia zebra complex</taxon>
    </lineage>
</organism>
<dbReference type="AlphaFoldDB" id="A0A3P9BNR3"/>
<reference evidence="1 2" key="1">
    <citation type="journal article" date="2014" name="Nature">
        <title>The genomic substrate for adaptive radiation in African cichlid fish.</title>
        <authorList>
            <person name="Brawand D."/>
            <person name="Wagner C.E."/>
            <person name="Li Y.I."/>
            <person name="Malinsky M."/>
            <person name="Keller I."/>
            <person name="Fan S."/>
            <person name="Simakov O."/>
            <person name="Ng A.Y."/>
            <person name="Lim Z.W."/>
            <person name="Bezault E."/>
            <person name="Turner-Maier J."/>
            <person name="Johnson J."/>
            <person name="Alcazar R."/>
            <person name="Noh H.J."/>
            <person name="Russell P."/>
            <person name="Aken B."/>
            <person name="Alfoldi J."/>
            <person name="Amemiya C."/>
            <person name="Azzouzi N."/>
            <person name="Baroiller J.F."/>
            <person name="Barloy-Hubler F."/>
            <person name="Berlin A."/>
            <person name="Bloomquist R."/>
            <person name="Carleton K.L."/>
            <person name="Conte M.A."/>
            <person name="D'Cotta H."/>
            <person name="Eshel O."/>
            <person name="Gaffney L."/>
            <person name="Galibert F."/>
            <person name="Gante H.F."/>
            <person name="Gnerre S."/>
            <person name="Greuter L."/>
            <person name="Guyon R."/>
            <person name="Haddad N.S."/>
            <person name="Haerty W."/>
            <person name="Harris R.M."/>
            <person name="Hofmann H.A."/>
            <person name="Hourlier T."/>
            <person name="Hulata G."/>
            <person name="Jaffe D.B."/>
            <person name="Lara M."/>
            <person name="Lee A.P."/>
            <person name="MacCallum I."/>
            <person name="Mwaiko S."/>
            <person name="Nikaido M."/>
            <person name="Nishihara H."/>
            <person name="Ozouf-Costaz C."/>
            <person name="Penman D.J."/>
            <person name="Przybylski D."/>
            <person name="Rakotomanga M."/>
            <person name="Renn S.C.P."/>
            <person name="Ribeiro F.J."/>
            <person name="Ron M."/>
            <person name="Salzburger W."/>
            <person name="Sanchez-Pulido L."/>
            <person name="Santos M.E."/>
            <person name="Searle S."/>
            <person name="Sharpe T."/>
            <person name="Swofford R."/>
            <person name="Tan F.J."/>
            <person name="Williams L."/>
            <person name="Young S."/>
            <person name="Yin S."/>
            <person name="Okada N."/>
            <person name="Kocher T.D."/>
            <person name="Miska E.A."/>
            <person name="Lander E.S."/>
            <person name="Venkatesh B."/>
            <person name="Fernald R.D."/>
            <person name="Meyer A."/>
            <person name="Ponting C.P."/>
            <person name="Streelman J.T."/>
            <person name="Lindblad-Toh K."/>
            <person name="Seehausen O."/>
            <person name="Di Palma F."/>
        </authorList>
    </citation>
    <scope>NUCLEOTIDE SEQUENCE</scope>
</reference>
<evidence type="ECO:0000313" key="2">
    <source>
        <dbReference type="Proteomes" id="UP000265160"/>
    </source>
</evidence>
<protein>
    <submittedName>
        <fullName evidence="1">Uncharacterized protein</fullName>
    </submittedName>
</protein>